<organism evidence="8 9">
    <name type="scientific">Petromyzon marinus</name>
    <name type="common">Sea lamprey</name>
    <dbReference type="NCBI Taxonomy" id="7757"/>
    <lineage>
        <taxon>Eukaryota</taxon>
        <taxon>Metazoa</taxon>
        <taxon>Chordata</taxon>
        <taxon>Craniata</taxon>
        <taxon>Vertebrata</taxon>
        <taxon>Cyclostomata</taxon>
        <taxon>Hyperoartia</taxon>
        <taxon>Petromyzontiformes</taxon>
        <taxon>Petromyzontidae</taxon>
        <taxon>Petromyzon</taxon>
    </lineage>
</organism>
<dbReference type="GO" id="GO:0005886">
    <property type="term" value="C:plasma membrane"/>
    <property type="evidence" value="ECO:0007669"/>
    <property type="project" value="TreeGrafter"/>
</dbReference>
<feature type="domain" description="F5/8 type C" evidence="7">
    <location>
        <begin position="45"/>
        <end position="198"/>
    </location>
</feature>
<dbReference type="InterPro" id="IPR008979">
    <property type="entry name" value="Galactose-bd-like_sf"/>
</dbReference>
<name>A0AAJ7WJP6_PETMA</name>
<evidence type="ECO:0000256" key="1">
    <source>
        <dbReference type="ARBA" id="ARBA00004184"/>
    </source>
</evidence>
<keyword evidence="6" id="KW-1015">Disulfide bond</keyword>
<evidence type="ECO:0000256" key="2">
    <source>
        <dbReference type="ARBA" id="ARBA00004613"/>
    </source>
</evidence>
<dbReference type="PANTHER" id="PTHR46806">
    <property type="entry name" value="F5/8 TYPE C DOMAIN-CONTAINING PROTEIN"/>
    <property type="match status" value="1"/>
</dbReference>
<keyword evidence="3" id="KW-0964">Secreted</keyword>
<proteinExistence type="predicted"/>
<keyword evidence="4" id="KW-0130">Cell adhesion</keyword>
<keyword evidence="5" id="KW-0472">Membrane</keyword>
<dbReference type="PROSITE" id="PS50022">
    <property type="entry name" value="FA58C_3"/>
    <property type="match status" value="2"/>
</dbReference>
<dbReference type="CDD" id="cd00057">
    <property type="entry name" value="FA58C"/>
    <property type="match status" value="2"/>
</dbReference>
<dbReference type="PROSITE" id="PS01285">
    <property type="entry name" value="FA58C_1"/>
    <property type="match status" value="1"/>
</dbReference>
<dbReference type="SMART" id="SM00231">
    <property type="entry name" value="FA58C"/>
    <property type="match status" value="2"/>
</dbReference>
<dbReference type="InterPro" id="IPR000421">
    <property type="entry name" value="FA58C"/>
</dbReference>
<dbReference type="PROSITE" id="PS01286">
    <property type="entry name" value="FA58C_2"/>
    <property type="match status" value="1"/>
</dbReference>
<comment type="subcellular location">
    <subcellularLocation>
        <location evidence="1">Endomembrane system</location>
        <topology evidence="1">Peripheral membrane protein</topology>
    </subcellularLocation>
    <subcellularLocation>
        <location evidence="2">Secreted</location>
    </subcellularLocation>
</comment>
<dbReference type="Pfam" id="PF00754">
    <property type="entry name" value="F5_F8_type_C"/>
    <property type="match status" value="2"/>
</dbReference>
<evidence type="ECO:0000313" key="8">
    <source>
        <dbReference type="Proteomes" id="UP001318040"/>
    </source>
</evidence>
<dbReference type="GO" id="GO:0005576">
    <property type="term" value="C:extracellular region"/>
    <property type="evidence" value="ECO:0007669"/>
    <property type="project" value="UniProtKB-SubCell"/>
</dbReference>
<evidence type="ECO:0000256" key="6">
    <source>
        <dbReference type="ARBA" id="ARBA00023157"/>
    </source>
</evidence>
<dbReference type="GO" id="GO:0012505">
    <property type="term" value="C:endomembrane system"/>
    <property type="evidence" value="ECO:0007669"/>
    <property type="project" value="UniProtKB-SubCell"/>
</dbReference>
<evidence type="ECO:0000256" key="4">
    <source>
        <dbReference type="ARBA" id="ARBA00022889"/>
    </source>
</evidence>
<dbReference type="GO" id="GO:0038023">
    <property type="term" value="F:signaling receptor activity"/>
    <property type="evidence" value="ECO:0007669"/>
    <property type="project" value="TreeGrafter"/>
</dbReference>
<evidence type="ECO:0000313" key="9">
    <source>
        <dbReference type="RefSeq" id="XP_032799987.1"/>
    </source>
</evidence>
<keyword evidence="8" id="KW-1185">Reference proteome</keyword>
<dbReference type="GO" id="GO:0007155">
    <property type="term" value="P:cell adhesion"/>
    <property type="evidence" value="ECO:0007669"/>
    <property type="project" value="UniProtKB-KW"/>
</dbReference>
<sequence>MRAAHVGEWLVDCELVHTSSTSSTSSTTSSQGMSITYTVLDGQECGKPLGMQSGLITDNQLSASSYDGEEEWAPWKARLDLGGRVNAWTPSSFVDSWIQVDLLRVSAVSQVTTQGASRWLSKQFVTSVELASSGDGRSWRAYRAQDATGGPLLFIPANNDSSSHAHVALDPPIVARYLRIYPKGFINRPSLRLEVYGCDAQACGHKLGMASGEIRDDQITASSHKKGWFGRNWEAHQARLDNGGMVNAWQAKRNAVGEWLQVDFARLTTVTGVVSQGARERGTSKFVRSFTLLYSGDGAAWTAYRETSGHAHRVFVANRDNHTYARSVLAPPLLARYVRLYPQTWETAIVLRVEFLGCPYSAGP</sequence>
<evidence type="ECO:0000256" key="5">
    <source>
        <dbReference type="ARBA" id="ARBA00023136"/>
    </source>
</evidence>
<protein>
    <submittedName>
        <fullName evidence="9">EGF-like repeat and discoidin I-like domain-containing protein 3</fullName>
    </submittedName>
</protein>
<dbReference type="Proteomes" id="UP001318040">
    <property type="component" value="Unplaced"/>
</dbReference>
<dbReference type="PANTHER" id="PTHR46806:SF5">
    <property type="entry name" value="F5_8 TYPE C DOMAIN-CONTAINING PROTEIN"/>
    <property type="match status" value="1"/>
</dbReference>
<feature type="domain" description="F5/8 type C" evidence="7">
    <location>
        <begin position="203"/>
        <end position="358"/>
    </location>
</feature>
<accession>A0AAJ7WJP6</accession>
<gene>
    <name evidence="9" type="primary">LOC116936963</name>
</gene>
<dbReference type="FunFam" id="2.60.120.260:FF:000002">
    <property type="entry name" value="Coagulation factor VIII"/>
    <property type="match status" value="2"/>
</dbReference>
<dbReference type="RefSeq" id="XP_032799987.1">
    <property type="nucleotide sequence ID" value="XM_032944096.1"/>
</dbReference>
<dbReference type="SUPFAM" id="SSF49785">
    <property type="entry name" value="Galactose-binding domain-like"/>
    <property type="match status" value="2"/>
</dbReference>
<evidence type="ECO:0000259" key="7">
    <source>
        <dbReference type="PROSITE" id="PS50022"/>
    </source>
</evidence>
<dbReference type="KEGG" id="pmrn:116936963"/>
<dbReference type="AlphaFoldDB" id="A0AAJ7WJP6"/>
<evidence type="ECO:0000256" key="3">
    <source>
        <dbReference type="ARBA" id="ARBA00022525"/>
    </source>
</evidence>
<dbReference type="InterPro" id="IPR050633">
    <property type="entry name" value="Neuropilin_MCO_CoagFactor"/>
</dbReference>
<dbReference type="Gene3D" id="2.60.120.260">
    <property type="entry name" value="Galactose-binding domain-like"/>
    <property type="match status" value="2"/>
</dbReference>
<reference evidence="9" key="1">
    <citation type="submission" date="2025-08" db="UniProtKB">
        <authorList>
            <consortium name="RefSeq"/>
        </authorList>
    </citation>
    <scope>IDENTIFICATION</scope>
    <source>
        <tissue evidence="9">Sperm</tissue>
    </source>
</reference>